<keyword evidence="3" id="KW-0731">Sigma factor</keyword>
<keyword evidence="6" id="KW-0548">Nucleotidyltransferase</keyword>
<keyword evidence="6" id="KW-0808">Transferase</keyword>
<dbReference type="EC" id="2.7.7.-" evidence="6"/>
<dbReference type="NCBIfam" id="TIGR02937">
    <property type="entry name" value="sigma70-ECF"/>
    <property type="match status" value="1"/>
</dbReference>
<name>A0A060RJ77_9STRE</name>
<dbReference type="PANTHER" id="PTHR43133">
    <property type="entry name" value="RNA POLYMERASE ECF-TYPE SIGMA FACTO"/>
    <property type="match status" value="1"/>
</dbReference>
<accession>A0A060RJ77</accession>
<proteinExistence type="inferred from homology"/>
<dbReference type="CDD" id="cd06171">
    <property type="entry name" value="Sigma70_r4"/>
    <property type="match status" value="1"/>
</dbReference>
<dbReference type="InterPro" id="IPR039425">
    <property type="entry name" value="RNA_pol_sigma-70-like"/>
</dbReference>
<dbReference type="SUPFAM" id="SSF88946">
    <property type="entry name" value="Sigma2 domain of RNA polymerase sigma factors"/>
    <property type="match status" value="1"/>
</dbReference>
<dbReference type="AlphaFoldDB" id="A0A060RJ77"/>
<dbReference type="GO" id="GO:0006352">
    <property type="term" value="P:DNA-templated transcription initiation"/>
    <property type="evidence" value="ECO:0007669"/>
    <property type="project" value="InterPro"/>
</dbReference>
<dbReference type="PANTHER" id="PTHR43133:SF60">
    <property type="entry name" value="RNA POLYMERASE SIGMA FACTOR SIGV"/>
    <property type="match status" value="1"/>
</dbReference>
<dbReference type="Gene3D" id="1.10.1740.10">
    <property type="match status" value="1"/>
</dbReference>
<evidence type="ECO:0000256" key="3">
    <source>
        <dbReference type="ARBA" id="ARBA00023082"/>
    </source>
</evidence>
<dbReference type="Gene3D" id="1.10.10.10">
    <property type="entry name" value="Winged helix-like DNA-binding domain superfamily/Winged helix DNA-binding domain"/>
    <property type="match status" value="1"/>
</dbReference>
<dbReference type="SUPFAM" id="SSF88659">
    <property type="entry name" value="Sigma3 and sigma4 domains of RNA polymerase sigma factors"/>
    <property type="match status" value="1"/>
</dbReference>
<keyword evidence="4" id="KW-0804">Transcription</keyword>
<gene>
    <name evidence="6" type="ORF">BN963_SGAL_02110</name>
</gene>
<dbReference type="Proteomes" id="UP000027584">
    <property type="component" value="Unassembled WGS sequence"/>
</dbReference>
<dbReference type="InterPro" id="IPR014284">
    <property type="entry name" value="RNA_pol_sigma-70_dom"/>
</dbReference>
<organism evidence="6 7">
    <name type="scientific">Streptococcus gallolyticus</name>
    <dbReference type="NCBI Taxonomy" id="315405"/>
    <lineage>
        <taxon>Bacteria</taxon>
        <taxon>Bacillati</taxon>
        <taxon>Bacillota</taxon>
        <taxon>Bacilli</taxon>
        <taxon>Lactobacillales</taxon>
        <taxon>Streptococcaceae</taxon>
        <taxon>Streptococcus</taxon>
    </lineage>
</organism>
<evidence type="ECO:0000313" key="6">
    <source>
        <dbReference type="EMBL" id="CDO18903.1"/>
    </source>
</evidence>
<feature type="domain" description="RNA polymerase sigma factor 70 region 4 type 2" evidence="5">
    <location>
        <begin position="106"/>
        <end position="158"/>
    </location>
</feature>
<comment type="caution">
    <text evidence="6">The sequence shown here is derived from an EMBL/GenBank/DDBJ whole genome shotgun (WGS) entry which is preliminary data.</text>
</comment>
<keyword evidence="2" id="KW-0805">Transcription regulation</keyword>
<dbReference type="InterPro" id="IPR013249">
    <property type="entry name" value="RNA_pol_sigma70_r4_t2"/>
</dbReference>
<dbReference type="GO" id="GO:0016987">
    <property type="term" value="F:sigma factor activity"/>
    <property type="evidence" value="ECO:0007669"/>
    <property type="project" value="UniProtKB-KW"/>
</dbReference>
<protein>
    <submittedName>
        <fullName evidence="6">RNA polymerase sigma-70 factor, ECF subfamily</fullName>
        <ecNumber evidence="6">2.7.7.-</ecNumber>
    </submittedName>
</protein>
<evidence type="ECO:0000259" key="5">
    <source>
        <dbReference type="Pfam" id="PF08281"/>
    </source>
</evidence>
<dbReference type="Pfam" id="PF08281">
    <property type="entry name" value="Sigma70_r4_2"/>
    <property type="match status" value="1"/>
</dbReference>
<evidence type="ECO:0000256" key="4">
    <source>
        <dbReference type="ARBA" id="ARBA00023163"/>
    </source>
</evidence>
<evidence type="ECO:0000313" key="7">
    <source>
        <dbReference type="Proteomes" id="UP000027584"/>
    </source>
</evidence>
<reference evidence="6 7" key="2">
    <citation type="submission" date="2014-05" db="EMBL/GenBank/DDBJ databases">
        <title>Genome sequence of Streptococcus gallolyticus.</title>
        <authorList>
            <person name="Del Campo R."/>
        </authorList>
    </citation>
    <scope>NUCLEOTIDE SEQUENCE [LARGE SCALE GENOMIC DNA]</scope>
    <source>
        <strain evidence="6 7">LMG17956</strain>
    </source>
</reference>
<sequence>MKREVSRIKLDGYEVELLGFAEEISYYLQKSGASAENARDISQDVLVKMLESEIVLPFEKMRAWMYRVAVRLYIDRYRRDKKYWEILQREFFKDENVIAFDTPDYEPLYQAVALLKEKYRLVIDLYYFQNLSIKEICQVLGISASKAKIDLMRGRRDLQKILEKEGYYYDDFK</sequence>
<evidence type="ECO:0000256" key="1">
    <source>
        <dbReference type="ARBA" id="ARBA00010641"/>
    </source>
</evidence>
<dbReference type="InterPro" id="IPR013324">
    <property type="entry name" value="RNA_pol_sigma_r3/r4-like"/>
</dbReference>
<dbReference type="GO" id="GO:0003677">
    <property type="term" value="F:DNA binding"/>
    <property type="evidence" value="ECO:0007669"/>
    <property type="project" value="InterPro"/>
</dbReference>
<dbReference type="EMBL" id="CCBC010000209">
    <property type="protein sequence ID" value="CDO18903.1"/>
    <property type="molecule type" value="Genomic_DNA"/>
</dbReference>
<dbReference type="GO" id="GO:0016779">
    <property type="term" value="F:nucleotidyltransferase activity"/>
    <property type="evidence" value="ECO:0007669"/>
    <property type="project" value="UniProtKB-KW"/>
</dbReference>
<reference evidence="6 7" key="1">
    <citation type="submission" date="2014-02" db="EMBL/GenBank/DDBJ databases">
        <authorList>
            <person name="Manrique M."/>
        </authorList>
    </citation>
    <scope>NUCLEOTIDE SEQUENCE [LARGE SCALE GENOMIC DNA]</scope>
    <source>
        <strain evidence="6 7">LMG17956</strain>
    </source>
</reference>
<dbReference type="InterPro" id="IPR013325">
    <property type="entry name" value="RNA_pol_sigma_r2"/>
</dbReference>
<dbReference type="InterPro" id="IPR036388">
    <property type="entry name" value="WH-like_DNA-bd_sf"/>
</dbReference>
<evidence type="ECO:0000256" key="2">
    <source>
        <dbReference type="ARBA" id="ARBA00023015"/>
    </source>
</evidence>
<comment type="similarity">
    <text evidence="1">Belongs to the sigma-70 factor family. ECF subfamily.</text>
</comment>